<name>A0A2P7QSD5_9SPHN</name>
<reference evidence="2 3" key="1">
    <citation type="submission" date="2018-03" db="EMBL/GenBank/DDBJ databases">
        <title>The draft genome of Sphingosinicella sp. GL-C-18.</title>
        <authorList>
            <person name="Liu L."/>
            <person name="Li L."/>
            <person name="Liang L."/>
            <person name="Zhang X."/>
            <person name="Wang T."/>
        </authorList>
    </citation>
    <scope>NUCLEOTIDE SEQUENCE [LARGE SCALE GENOMIC DNA]</scope>
    <source>
        <strain evidence="2 3">GL-C-18</strain>
    </source>
</reference>
<keyword evidence="3" id="KW-1185">Reference proteome</keyword>
<dbReference type="RefSeq" id="WP_106512993.1">
    <property type="nucleotide sequence ID" value="NZ_PXYI01000003.1"/>
</dbReference>
<dbReference type="Proteomes" id="UP000241167">
    <property type="component" value="Unassembled WGS sequence"/>
</dbReference>
<feature type="region of interest" description="Disordered" evidence="1">
    <location>
        <begin position="300"/>
        <end position="323"/>
    </location>
</feature>
<comment type="caution">
    <text evidence="2">The sequence shown here is derived from an EMBL/GenBank/DDBJ whole genome shotgun (WGS) entry which is preliminary data.</text>
</comment>
<protein>
    <submittedName>
        <fullName evidence="2">Uncharacterized protein</fullName>
    </submittedName>
</protein>
<dbReference type="AlphaFoldDB" id="A0A2P7QSD5"/>
<proteinExistence type="predicted"/>
<sequence length="323" mass="33299">MGGALIAPVADALVASALGLGAQLVAEATVPGLAFALDELGDIDIPDPVAARIDKAQLRALATLYLAADLEPAGIIPAVETLAALAATGALQVDLGAAESLVASWWRARNDRISEVERNAFFSRLFGTSSGPVAADADRNFQFEDGMLELCESLYKLDELGSDDPYGGLAQQARVRAGARALIANLGEASSGSTAFIAQEVVATLKDAFAIVGHASLRGAFAARDLWGVVDGIARIAHKSFRRAAPYIRRGKAGMIVISWLAEVSEQIGESGPLVEIGHPVVGSAIDWIEATLDIGEAQSSAPAAPRARGPAPAASPWSALGA</sequence>
<gene>
    <name evidence="2" type="ORF">C7I55_11180</name>
</gene>
<organism evidence="2 3">
    <name type="scientific">Allosphingosinicella deserti</name>
    <dbReference type="NCBI Taxonomy" id="2116704"/>
    <lineage>
        <taxon>Bacteria</taxon>
        <taxon>Pseudomonadati</taxon>
        <taxon>Pseudomonadota</taxon>
        <taxon>Alphaproteobacteria</taxon>
        <taxon>Sphingomonadales</taxon>
        <taxon>Sphingomonadaceae</taxon>
        <taxon>Allosphingosinicella</taxon>
    </lineage>
</organism>
<evidence type="ECO:0000313" key="2">
    <source>
        <dbReference type="EMBL" id="PSJ40840.1"/>
    </source>
</evidence>
<dbReference type="EMBL" id="PXYI01000003">
    <property type="protein sequence ID" value="PSJ40840.1"/>
    <property type="molecule type" value="Genomic_DNA"/>
</dbReference>
<evidence type="ECO:0000256" key="1">
    <source>
        <dbReference type="SAM" id="MobiDB-lite"/>
    </source>
</evidence>
<evidence type="ECO:0000313" key="3">
    <source>
        <dbReference type="Proteomes" id="UP000241167"/>
    </source>
</evidence>
<dbReference type="OrthoDB" id="7546491at2"/>
<accession>A0A2P7QSD5</accession>